<evidence type="ECO:0000313" key="1">
    <source>
        <dbReference type="EMBL" id="KAJ0013281.1"/>
    </source>
</evidence>
<dbReference type="Proteomes" id="UP001163603">
    <property type="component" value="Chromosome 13"/>
</dbReference>
<proteinExistence type="predicted"/>
<dbReference type="EMBL" id="CM047748">
    <property type="protein sequence ID" value="KAJ0013281.1"/>
    <property type="molecule type" value="Genomic_DNA"/>
</dbReference>
<name>A0ACC0XB41_9ROSI</name>
<protein>
    <submittedName>
        <fullName evidence="1">Uncharacterized protein</fullName>
    </submittedName>
</protein>
<comment type="caution">
    <text evidence="1">The sequence shown here is derived from an EMBL/GenBank/DDBJ whole genome shotgun (WGS) entry which is preliminary data.</text>
</comment>
<organism evidence="1 2">
    <name type="scientific">Pistacia integerrima</name>
    <dbReference type="NCBI Taxonomy" id="434235"/>
    <lineage>
        <taxon>Eukaryota</taxon>
        <taxon>Viridiplantae</taxon>
        <taxon>Streptophyta</taxon>
        <taxon>Embryophyta</taxon>
        <taxon>Tracheophyta</taxon>
        <taxon>Spermatophyta</taxon>
        <taxon>Magnoliopsida</taxon>
        <taxon>eudicotyledons</taxon>
        <taxon>Gunneridae</taxon>
        <taxon>Pentapetalae</taxon>
        <taxon>rosids</taxon>
        <taxon>malvids</taxon>
        <taxon>Sapindales</taxon>
        <taxon>Anacardiaceae</taxon>
        <taxon>Pistacia</taxon>
    </lineage>
</organism>
<reference evidence="2" key="1">
    <citation type="journal article" date="2023" name="G3 (Bethesda)">
        <title>Genome assembly and association tests identify interacting loci associated with vigor, precocity, and sex in interspecific pistachio rootstocks.</title>
        <authorList>
            <person name="Palmer W."/>
            <person name="Jacygrad E."/>
            <person name="Sagayaradj S."/>
            <person name="Cavanaugh K."/>
            <person name="Han R."/>
            <person name="Bertier L."/>
            <person name="Beede B."/>
            <person name="Kafkas S."/>
            <person name="Golino D."/>
            <person name="Preece J."/>
            <person name="Michelmore R."/>
        </authorList>
    </citation>
    <scope>NUCLEOTIDE SEQUENCE [LARGE SCALE GENOMIC DNA]</scope>
</reference>
<keyword evidence="2" id="KW-1185">Reference proteome</keyword>
<gene>
    <name evidence="1" type="ORF">Pint_19840</name>
</gene>
<sequence>MEIAHAIAYLHSGFRRPIIFRSIDPHTIVFNEQYVAKLFDFSHSIAIPEEKCNEKVDVYSFGIILLVLFTGFKATESSSWITVTCLNCNLEHVVKIYIEQDKFTKIVDPIVVGMGLSPEKEEQLQAFAELAFKCVSDSAEDRPTMIDFSFWFAFAIRDLYSPVPSSSSIHDLGSPSSFSFSLQVFTLQVFNLFNHRDLLLFNNLFRLQSSPPPFAISFNFQLQPSSLQPLQSSLVCYSASSLPWLVYYITVVILFCNAFDDV</sequence>
<evidence type="ECO:0000313" key="2">
    <source>
        <dbReference type="Proteomes" id="UP001163603"/>
    </source>
</evidence>
<accession>A0ACC0XB41</accession>